<feature type="domain" description="DUF1206" evidence="2">
    <location>
        <begin position="97"/>
        <end position="168"/>
    </location>
</feature>
<dbReference type="Proteomes" id="UP000314011">
    <property type="component" value="Unassembled WGS sequence"/>
</dbReference>
<evidence type="ECO:0000313" key="3">
    <source>
        <dbReference type="EMBL" id="TNY32353.1"/>
    </source>
</evidence>
<dbReference type="AlphaFoldDB" id="A0A5C5GC86"/>
<evidence type="ECO:0000259" key="2">
    <source>
        <dbReference type="Pfam" id="PF06724"/>
    </source>
</evidence>
<dbReference type="OrthoDB" id="5702018at2"/>
<keyword evidence="1" id="KW-0812">Transmembrane</keyword>
<feature type="domain" description="DUF1206" evidence="2">
    <location>
        <begin position="190"/>
        <end position="259"/>
    </location>
</feature>
<feature type="transmembrane region" description="Helical" evidence="1">
    <location>
        <begin position="232"/>
        <end position="253"/>
    </location>
</feature>
<comment type="caution">
    <text evidence="3">The sequence shown here is derived from an EMBL/GenBank/DDBJ whole genome shotgun (WGS) entry which is preliminary data.</text>
</comment>
<dbReference type="Pfam" id="PF06724">
    <property type="entry name" value="DUF1206"/>
    <property type="match status" value="3"/>
</dbReference>
<dbReference type="EMBL" id="VFFF01000001">
    <property type="protein sequence ID" value="TNY32353.1"/>
    <property type="molecule type" value="Genomic_DNA"/>
</dbReference>
<feature type="transmembrane region" description="Helical" evidence="1">
    <location>
        <begin position="97"/>
        <end position="123"/>
    </location>
</feature>
<protein>
    <submittedName>
        <fullName evidence="3">DUF1206 domain-containing protein</fullName>
    </submittedName>
</protein>
<accession>A0A5C5GC86</accession>
<evidence type="ECO:0000313" key="4">
    <source>
        <dbReference type="Proteomes" id="UP000314011"/>
    </source>
</evidence>
<dbReference type="RefSeq" id="WP_140193031.1">
    <property type="nucleotide sequence ID" value="NZ_CP065915.1"/>
</dbReference>
<feature type="transmembrane region" description="Helical" evidence="1">
    <location>
        <begin position="21"/>
        <end position="39"/>
    </location>
</feature>
<feature type="domain" description="DUF1206" evidence="2">
    <location>
        <begin position="15"/>
        <end position="80"/>
    </location>
</feature>
<feature type="transmembrane region" description="Helical" evidence="1">
    <location>
        <begin position="59"/>
        <end position="77"/>
    </location>
</feature>
<feature type="transmembrane region" description="Helical" evidence="1">
    <location>
        <begin position="192"/>
        <end position="212"/>
    </location>
</feature>
<organism evidence="3 4">
    <name type="scientific">Pelagovum pacificum</name>
    <dbReference type="NCBI Taxonomy" id="2588711"/>
    <lineage>
        <taxon>Bacteria</taxon>
        <taxon>Pseudomonadati</taxon>
        <taxon>Pseudomonadota</taxon>
        <taxon>Alphaproteobacteria</taxon>
        <taxon>Rhodobacterales</taxon>
        <taxon>Paracoccaceae</taxon>
        <taxon>Pelagovum</taxon>
    </lineage>
</organism>
<keyword evidence="1" id="KW-1133">Transmembrane helix</keyword>
<keyword evidence="1" id="KW-0472">Membrane</keyword>
<dbReference type="InterPro" id="IPR009597">
    <property type="entry name" value="DUF1206"/>
</dbReference>
<sequence length="285" mass="29719">MSDTDLSWAKPVMRIGYAGRGLVYLAVGGFSLFSIWRGGDAEGTNSALQTLETTPGGNILLVLIGAGLIAYMVWRIVDCIWDLEDYGTEAKGIVARIGMLVTGVIHGALGVLALSIIFASGGAGGGEGSFTGRMLEQIMSAPGGRWAVGIAGLVILGAGLYYLHKAWSEKYREELRANSFTMKWNPALKAGVAAQGVSIAIIGGLVISAALHADGSEAGGMGTAFDWLGEQVYGQILVTLLCIGLLGFALFCFTNAAYRIIPKIADDGVESLGRRLKAKAEAAAA</sequence>
<evidence type="ECO:0000256" key="1">
    <source>
        <dbReference type="SAM" id="Phobius"/>
    </source>
</evidence>
<proteinExistence type="predicted"/>
<feature type="transmembrane region" description="Helical" evidence="1">
    <location>
        <begin position="143"/>
        <end position="163"/>
    </location>
</feature>
<name>A0A5C5GC86_9RHOB</name>
<gene>
    <name evidence="3" type="ORF">FHY64_03400</name>
</gene>
<reference evidence="3 4" key="1">
    <citation type="submission" date="2019-06" db="EMBL/GenBank/DDBJ databases">
        <title>Genome of new Rhodobacteraceae sp. SM1903.</title>
        <authorList>
            <person name="Ren X."/>
        </authorList>
    </citation>
    <scope>NUCLEOTIDE SEQUENCE [LARGE SCALE GENOMIC DNA]</scope>
    <source>
        <strain evidence="3 4">SM1903</strain>
    </source>
</reference>
<keyword evidence="4" id="KW-1185">Reference proteome</keyword>